<evidence type="ECO:0000256" key="6">
    <source>
        <dbReference type="ARBA" id="ARBA00023141"/>
    </source>
</evidence>
<dbReference type="GO" id="GO:0008652">
    <property type="term" value="P:amino acid biosynthetic process"/>
    <property type="evidence" value="ECO:0007669"/>
    <property type="project" value="UniProtKB-KW"/>
</dbReference>
<dbReference type="GO" id="GO:0009073">
    <property type="term" value="P:aromatic amino acid family biosynthetic process"/>
    <property type="evidence" value="ECO:0007669"/>
    <property type="project" value="UniProtKB-KW"/>
</dbReference>
<dbReference type="SUPFAM" id="SSF56796">
    <property type="entry name" value="Dehydroquinate synthase-like"/>
    <property type="match status" value="1"/>
</dbReference>
<dbReference type="InterPro" id="IPR050071">
    <property type="entry name" value="Dehydroquinate_synthase"/>
</dbReference>
<keyword evidence="12" id="KW-1185">Reference proteome</keyword>
<evidence type="ECO:0000256" key="3">
    <source>
        <dbReference type="ARBA" id="ARBA00022605"/>
    </source>
</evidence>
<dbReference type="PIRSF" id="PIRSF001455">
    <property type="entry name" value="DHQ_synth"/>
    <property type="match status" value="1"/>
</dbReference>
<dbReference type="PANTHER" id="PTHR43622:SF7">
    <property type="entry name" value="3-DEHYDROQUINATE SYNTHASE, CHLOROPLASTIC"/>
    <property type="match status" value="1"/>
</dbReference>
<keyword evidence="5" id="KW-0520">NAD</keyword>
<evidence type="ECO:0000259" key="10">
    <source>
        <dbReference type="Pfam" id="PF24621"/>
    </source>
</evidence>
<sequence>MHSATLSSPTVISEWQQQRFQINYAFPVISTRNIFSPTNLHLKKVLCLREKNTRHRVAIFIDSGVLNASPQLIAQIHAYAAMHADVIEIVGDIVLVPGGESCKNDDTTIPTLLEALSTRAIDRHSYTIAIGGGAVLDAVGYAAAIFHRGVRHIRLPSTVLAQADSGVGVKNAVNWEGKKNLLGCFAPPWAVINDGSLIDALPEREKIAGMAEAVKVGLIRDRDFFEWLENNVALLAAFDSTALDSLISHSAMLHMRQIAHGGDPFEMGSARPLDFGHWAAHKMERLSKHALSHGEAVAIGIALDTRYSYLRGLLTVEEDQRIYNLLKQLGFTLWHPCLLERQANGDYEVLRGLTDFQEHLGGELSITLLAAIGAGIEVSTMDHALIAQAITDLQDLACN</sequence>
<dbReference type="EMBL" id="PUGF01000007">
    <property type="protein sequence ID" value="PRC93427.1"/>
    <property type="molecule type" value="Genomic_DNA"/>
</dbReference>
<dbReference type="RefSeq" id="WP_105531478.1">
    <property type="nucleotide sequence ID" value="NZ_PUGF01000007.1"/>
</dbReference>
<comment type="cofactor">
    <cofactor evidence="1">
        <name>NAD(+)</name>
        <dbReference type="ChEBI" id="CHEBI:57540"/>
    </cofactor>
</comment>
<proteinExistence type="predicted"/>
<dbReference type="PANTHER" id="PTHR43622">
    <property type="entry name" value="3-DEHYDROQUINATE SYNTHASE"/>
    <property type="match status" value="1"/>
</dbReference>
<dbReference type="GO" id="GO:0046872">
    <property type="term" value="F:metal ion binding"/>
    <property type="evidence" value="ECO:0007669"/>
    <property type="project" value="UniProtKB-KW"/>
</dbReference>
<keyword evidence="3" id="KW-0028">Amino-acid biosynthesis</keyword>
<reference evidence="11 12" key="1">
    <citation type="submission" date="2018-02" db="EMBL/GenBank/DDBJ databases">
        <title>Solimicrobium silvestre gen. nov., sp. nov., isolated from alpine forest soil.</title>
        <authorList>
            <person name="Margesin R."/>
            <person name="Albuquerque L."/>
            <person name="Zhang D.-C."/>
            <person name="Froufe H.J.C."/>
            <person name="Severino R."/>
            <person name="Roxo I."/>
            <person name="Egas C."/>
            <person name="Da Costa M.S."/>
        </authorList>
    </citation>
    <scope>NUCLEOTIDE SEQUENCE [LARGE SCALE GENOMIC DNA]</scope>
    <source>
        <strain evidence="11 12">S20-91</strain>
    </source>
</reference>
<dbReference type="Pfam" id="PF24621">
    <property type="entry name" value="DHQS_C"/>
    <property type="match status" value="1"/>
</dbReference>
<evidence type="ECO:0000256" key="2">
    <source>
        <dbReference type="ARBA" id="ARBA00001941"/>
    </source>
</evidence>
<keyword evidence="7" id="KW-0456">Lyase</keyword>
<evidence type="ECO:0000256" key="4">
    <source>
        <dbReference type="ARBA" id="ARBA00022723"/>
    </source>
</evidence>
<dbReference type="GO" id="GO:0003856">
    <property type="term" value="F:3-dehydroquinate synthase activity"/>
    <property type="evidence" value="ECO:0007669"/>
    <property type="project" value="TreeGrafter"/>
</dbReference>
<evidence type="ECO:0000256" key="7">
    <source>
        <dbReference type="ARBA" id="ARBA00023239"/>
    </source>
</evidence>
<dbReference type="AlphaFoldDB" id="A0A2S9H0C9"/>
<comment type="caution">
    <text evidence="11">The sequence shown here is derived from an EMBL/GenBank/DDBJ whole genome shotgun (WGS) entry which is preliminary data.</text>
</comment>
<evidence type="ECO:0000313" key="12">
    <source>
        <dbReference type="Proteomes" id="UP000237839"/>
    </source>
</evidence>
<keyword evidence="6" id="KW-0057">Aromatic amino acid biosynthesis</keyword>
<keyword evidence="8" id="KW-0170">Cobalt</keyword>
<evidence type="ECO:0000256" key="1">
    <source>
        <dbReference type="ARBA" id="ARBA00001911"/>
    </source>
</evidence>
<dbReference type="InterPro" id="IPR030960">
    <property type="entry name" value="DHQS/DOIS_N"/>
</dbReference>
<dbReference type="Proteomes" id="UP000237839">
    <property type="component" value="Unassembled WGS sequence"/>
</dbReference>
<gene>
    <name evidence="11" type="ORF">S2091_1814</name>
</gene>
<dbReference type="Pfam" id="PF01761">
    <property type="entry name" value="DHQ_synthase"/>
    <property type="match status" value="1"/>
</dbReference>
<feature type="domain" description="3-dehydroquinate synthase N-terminal" evidence="9">
    <location>
        <begin position="94"/>
        <end position="206"/>
    </location>
</feature>
<comment type="cofactor">
    <cofactor evidence="2">
        <name>Co(2+)</name>
        <dbReference type="ChEBI" id="CHEBI:48828"/>
    </cofactor>
</comment>
<evidence type="ECO:0000259" key="9">
    <source>
        <dbReference type="Pfam" id="PF01761"/>
    </source>
</evidence>
<evidence type="ECO:0000256" key="5">
    <source>
        <dbReference type="ARBA" id="ARBA00023027"/>
    </source>
</evidence>
<evidence type="ECO:0000256" key="8">
    <source>
        <dbReference type="ARBA" id="ARBA00023285"/>
    </source>
</evidence>
<dbReference type="NCBIfam" id="NF004852">
    <property type="entry name" value="PRK06203.1"/>
    <property type="match status" value="1"/>
</dbReference>
<evidence type="ECO:0000313" key="11">
    <source>
        <dbReference type="EMBL" id="PRC93427.1"/>
    </source>
</evidence>
<dbReference type="Gene3D" id="1.20.1090.10">
    <property type="entry name" value="Dehydroquinate synthase-like - alpha domain"/>
    <property type="match status" value="1"/>
</dbReference>
<dbReference type="Gene3D" id="3.40.50.1970">
    <property type="match status" value="1"/>
</dbReference>
<dbReference type="InterPro" id="IPR030963">
    <property type="entry name" value="DHQ_synth_fam"/>
</dbReference>
<organism evidence="11 12">
    <name type="scientific">Solimicrobium silvestre</name>
    <dbReference type="NCBI Taxonomy" id="2099400"/>
    <lineage>
        <taxon>Bacteria</taxon>
        <taxon>Pseudomonadati</taxon>
        <taxon>Pseudomonadota</taxon>
        <taxon>Betaproteobacteria</taxon>
        <taxon>Burkholderiales</taxon>
        <taxon>Oxalobacteraceae</taxon>
        <taxon>Solimicrobium</taxon>
    </lineage>
</organism>
<keyword evidence="4" id="KW-0479">Metal-binding</keyword>
<dbReference type="OrthoDB" id="9806583at2"/>
<dbReference type="InterPro" id="IPR056179">
    <property type="entry name" value="DHQS_C"/>
</dbReference>
<feature type="domain" description="3-dehydroquinate synthase C-terminal" evidence="10">
    <location>
        <begin position="209"/>
        <end position="336"/>
    </location>
</feature>
<dbReference type="CDD" id="cd08198">
    <property type="entry name" value="DHQS-like"/>
    <property type="match status" value="1"/>
</dbReference>
<accession>A0A2S9H0C9</accession>
<protein>
    <submittedName>
        <fullName evidence="11">3-dehydroquinate synthetase</fullName>
    </submittedName>
</protein>
<name>A0A2S9H0C9_9BURK</name>